<evidence type="ECO:0000313" key="3">
    <source>
        <dbReference type="Proteomes" id="UP001630127"/>
    </source>
</evidence>
<dbReference type="PANTHER" id="PTHR31900:SF34">
    <property type="entry name" value="EMB|CAB62440.1-RELATED"/>
    <property type="match status" value="1"/>
</dbReference>
<proteinExistence type="predicted"/>
<dbReference type="PROSITE" id="PS50181">
    <property type="entry name" value="FBOX"/>
    <property type="match status" value="1"/>
</dbReference>
<dbReference type="PANTHER" id="PTHR31900">
    <property type="entry name" value="F-BOX/RNI SUPERFAMILY PROTEIN-RELATED"/>
    <property type="match status" value="1"/>
</dbReference>
<protein>
    <recommendedName>
        <fullName evidence="1">F-box domain-containing protein</fullName>
    </recommendedName>
</protein>
<dbReference type="SUPFAM" id="SSF52047">
    <property type="entry name" value="RNI-like"/>
    <property type="match status" value="1"/>
</dbReference>
<gene>
    <name evidence="2" type="ORF">ACH5RR_021994</name>
</gene>
<dbReference type="InterPro" id="IPR050232">
    <property type="entry name" value="FBL13/AtMIF1-like"/>
</dbReference>
<dbReference type="SUPFAM" id="SSF81383">
    <property type="entry name" value="F-box domain"/>
    <property type="match status" value="1"/>
</dbReference>
<dbReference type="Pfam" id="PF08387">
    <property type="entry name" value="FBD"/>
    <property type="match status" value="1"/>
</dbReference>
<dbReference type="InterPro" id="IPR001810">
    <property type="entry name" value="F-box_dom"/>
</dbReference>
<sequence>MEKAIETTQDDADDYGVNRINALPDDILSHILSFLTARESAATSVLSTRWRYLFIWHPDIDLQYRRPNMKLKGNYSDAFKLFSDFKSFANRLVLLRNGAPVRKLKLSFAFLLEDFEVALDSLISAVLEFCQLQQLEIFVDEHFLYRNALSSPEGLFTCKTLTCLRLEWPKVRLNVPDWACLPNLKELCLVESVFFDDGSIQRLVQGCPLIQELVLHCLLGRDLHDKDAYIQIEIRDIFNPCLKKLVLSFQGNLRTDIVVESKNLESLEYRVIQRVREHKISIDAPNIKYLDWSGCLCGAKFILQPKFLVRAKIDLDIGNPSSQDAFKFLNEVKSVESLCLVAPSPVMPCVMKEECLYGQMPCVMKEERVLLCPKLFPRCPIKHLKEIEFTEFCKCELESKLVEYPLQNGKVLKKMMVGRSFAKWKSLQVAKE</sequence>
<accession>A0ABD2Z9S2</accession>
<dbReference type="Gene3D" id="3.80.10.10">
    <property type="entry name" value="Ribonuclease Inhibitor"/>
    <property type="match status" value="1"/>
</dbReference>
<keyword evidence="3" id="KW-1185">Reference proteome</keyword>
<dbReference type="AlphaFoldDB" id="A0ABD2Z9S2"/>
<reference evidence="2 3" key="1">
    <citation type="submission" date="2024-11" db="EMBL/GenBank/DDBJ databases">
        <title>A near-complete genome assembly of Cinchona calisaya.</title>
        <authorList>
            <person name="Lian D.C."/>
            <person name="Zhao X.W."/>
            <person name="Wei L."/>
        </authorList>
    </citation>
    <scope>NUCLEOTIDE SEQUENCE [LARGE SCALE GENOMIC DNA]</scope>
    <source>
        <tissue evidence="2">Nenye</tissue>
    </source>
</reference>
<dbReference type="Pfam" id="PF00646">
    <property type="entry name" value="F-box"/>
    <property type="match status" value="1"/>
</dbReference>
<evidence type="ECO:0000259" key="1">
    <source>
        <dbReference type="PROSITE" id="PS50181"/>
    </source>
</evidence>
<organism evidence="2 3">
    <name type="scientific">Cinchona calisaya</name>
    <dbReference type="NCBI Taxonomy" id="153742"/>
    <lineage>
        <taxon>Eukaryota</taxon>
        <taxon>Viridiplantae</taxon>
        <taxon>Streptophyta</taxon>
        <taxon>Embryophyta</taxon>
        <taxon>Tracheophyta</taxon>
        <taxon>Spermatophyta</taxon>
        <taxon>Magnoliopsida</taxon>
        <taxon>eudicotyledons</taxon>
        <taxon>Gunneridae</taxon>
        <taxon>Pentapetalae</taxon>
        <taxon>asterids</taxon>
        <taxon>lamiids</taxon>
        <taxon>Gentianales</taxon>
        <taxon>Rubiaceae</taxon>
        <taxon>Cinchonoideae</taxon>
        <taxon>Cinchoneae</taxon>
        <taxon>Cinchona</taxon>
    </lineage>
</organism>
<dbReference type="InterPro" id="IPR006566">
    <property type="entry name" value="FBD"/>
</dbReference>
<evidence type="ECO:0000313" key="2">
    <source>
        <dbReference type="EMBL" id="KAL3515092.1"/>
    </source>
</evidence>
<feature type="domain" description="F-box" evidence="1">
    <location>
        <begin position="17"/>
        <end position="67"/>
    </location>
</feature>
<name>A0ABD2Z9S2_9GENT</name>
<dbReference type="Proteomes" id="UP001630127">
    <property type="component" value="Unassembled WGS sequence"/>
</dbReference>
<dbReference type="EMBL" id="JBJUIK010000010">
    <property type="protein sequence ID" value="KAL3515092.1"/>
    <property type="molecule type" value="Genomic_DNA"/>
</dbReference>
<dbReference type="SMART" id="SM00256">
    <property type="entry name" value="FBOX"/>
    <property type="match status" value="1"/>
</dbReference>
<dbReference type="InterPro" id="IPR055411">
    <property type="entry name" value="LRR_FXL15/At3g58940/PEG3-like"/>
</dbReference>
<dbReference type="InterPro" id="IPR053781">
    <property type="entry name" value="F-box_AtFBL13-like"/>
</dbReference>
<dbReference type="CDD" id="cd22160">
    <property type="entry name" value="F-box_AtFBL13-like"/>
    <property type="match status" value="1"/>
</dbReference>
<dbReference type="InterPro" id="IPR032675">
    <property type="entry name" value="LRR_dom_sf"/>
</dbReference>
<dbReference type="InterPro" id="IPR036047">
    <property type="entry name" value="F-box-like_dom_sf"/>
</dbReference>
<comment type="caution">
    <text evidence="2">The sequence shown here is derived from an EMBL/GenBank/DDBJ whole genome shotgun (WGS) entry which is preliminary data.</text>
</comment>
<dbReference type="Pfam" id="PF24758">
    <property type="entry name" value="LRR_At5g56370"/>
    <property type="match status" value="1"/>
</dbReference>
<dbReference type="Gene3D" id="1.20.1280.50">
    <property type="match status" value="1"/>
</dbReference>